<feature type="non-terminal residue" evidence="1">
    <location>
        <position position="447"/>
    </location>
</feature>
<reference evidence="1" key="1">
    <citation type="submission" date="2022-07" db="EMBL/GenBank/DDBJ databases">
        <title>Phylogenomic reconstructions and comparative analyses of Kickxellomycotina fungi.</title>
        <authorList>
            <person name="Reynolds N.K."/>
            <person name="Stajich J.E."/>
            <person name="Barry K."/>
            <person name="Grigoriev I.V."/>
            <person name="Crous P."/>
            <person name="Smith M.E."/>
        </authorList>
    </citation>
    <scope>NUCLEOTIDE SEQUENCE</scope>
    <source>
        <strain evidence="1">Benny 63K</strain>
    </source>
</reference>
<comment type="caution">
    <text evidence="1">The sequence shown here is derived from an EMBL/GenBank/DDBJ whole genome shotgun (WGS) entry which is preliminary data.</text>
</comment>
<name>A0ACC1HY69_9FUNG</name>
<dbReference type="EMBL" id="JANBPG010003820">
    <property type="protein sequence ID" value="KAJ1878985.1"/>
    <property type="molecule type" value="Genomic_DNA"/>
</dbReference>
<organism evidence="1 2">
    <name type="scientific">Kickxella alabastrina</name>
    <dbReference type="NCBI Taxonomy" id="61397"/>
    <lineage>
        <taxon>Eukaryota</taxon>
        <taxon>Fungi</taxon>
        <taxon>Fungi incertae sedis</taxon>
        <taxon>Zoopagomycota</taxon>
        <taxon>Kickxellomycotina</taxon>
        <taxon>Kickxellomycetes</taxon>
        <taxon>Kickxellales</taxon>
        <taxon>Kickxellaceae</taxon>
        <taxon>Kickxella</taxon>
    </lineage>
</organism>
<keyword evidence="2" id="KW-1185">Reference proteome</keyword>
<sequence length="447" mass="48213">MAISRRTSTASELSAATRRLQRKIRRFHLRPRTCARLEAMWAAHVQLRASGHWTPTDPERTAFLRAILRSGAGVEWSARAQSLVHADQSDPAMRLALLRVLAKLGDVHAFDSVARARPMPPSEDAVCARAILYARADLPSQAARVLQDTPHALPPSARPPPVRAQAMREILLAWTRARSPEHAWAMASELLARGYGRSAREWNALLQMHARDPRYRHGLLCQILDRMQAAGVAMDGEAYGTMLRGAVLRGDTAAWREWRGRMQRAGFAMDRATRAAVAAALARGGRWAEARAYAAPRPLARRALAAGPVCAHAFVQAATAHAALRAADAALLLRALGEGRVEESAAVDAVARRLPRVEALRCGRPLLGSGIVAGARALAGALGPERVADPAGLVVGNGRRKSFALTVNALARTLLREGHGAPANELLDAARAASIFVDHPHTLTARL</sequence>
<protein>
    <submittedName>
        <fullName evidence="1">Uncharacterized protein</fullName>
    </submittedName>
</protein>
<evidence type="ECO:0000313" key="1">
    <source>
        <dbReference type="EMBL" id="KAJ1878985.1"/>
    </source>
</evidence>
<evidence type="ECO:0000313" key="2">
    <source>
        <dbReference type="Proteomes" id="UP001150581"/>
    </source>
</evidence>
<dbReference type="Proteomes" id="UP001150581">
    <property type="component" value="Unassembled WGS sequence"/>
</dbReference>
<accession>A0ACC1HY69</accession>
<gene>
    <name evidence="1" type="ORF">LPJ66_011783</name>
</gene>
<proteinExistence type="predicted"/>